<organism evidence="1 2">
    <name type="scientific">Paenibacillus thiaminolyticus</name>
    <name type="common">Bacillus thiaminolyticus</name>
    <dbReference type="NCBI Taxonomy" id="49283"/>
    <lineage>
        <taxon>Bacteria</taxon>
        <taxon>Bacillati</taxon>
        <taxon>Bacillota</taxon>
        <taxon>Bacilli</taxon>
        <taxon>Bacillales</taxon>
        <taxon>Paenibacillaceae</taxon>
        <taxon>Paenibacillus</taxon>
    </lineage>
</organism>
<reference evidence="1 2" key="1">
    <citation type="submission" date="2018-09" db="EMBL/GenBank/DDBJ databases">
        <title>Paenibacillus SK2017-BO5.</title>
        <authorList>
            <person name="Piskunova J.V."/>
            <person name="Dubiley S.A."/>
            <person name="Severinov K.V."/>
        </authorList>
    </citation>
    <scope>NUCLEOTIDE SEQUENCE [LARGE SCALE GENOMIC DNA]</scope>
    <source>
        <strain evidence="1 2">BO5</strain>
    </source>
</reference>
<proteinExistence type="predicted"/>
<name>A0A3A3GYF9_PANTH</name>
<evidence type="ECO:0000313" key="1">
    <source>
        <dbReference type="EMBL" id="RJG21195.1"/>
    </source>
</evidence>
<dbReference type="AlphaFoldDB" id="A0A3A3GYF9"/>
<comment type="caution">
    <text evidence="1">The sequence shown here is derived from an EMBL/GenBank/DDBJ whole genome shotgun (WGS) entry which is preliminary data.</text>
</comment>
<sequence>MREVCGETHPLPNEFWEGGVLLGQSEISGGPIFWSYYDGERRENVGGIEGRTTSETVIGLQLLMINLEKRLGVLFLPIPIPRIRSCTSYLNRRWSLDVKNDQVDSLFLPFSGRIEK</sequence>
<accession>A0A3A3GYF9</accession>
<dbReference type="EMBL" id="QYZD01000026">
    <property type="protein sequence ID" value="RJG21195.1"/>
    <property type="molecule type" value="Genomic_DNA"/>
</dbReference>
<protein>
    <submittedName>
        <fullName evidence="1">Uncharacterized protein</fullName>
    </submittedName>
</protein>
<gene>
    <name evidence="1" type="ORF">DQX05_22055</name>
</gene>
<evidence type="ECO:0000313" key="2">
    <source>
        <dbReference type="Proteomes" id="UP000266177"/>
    </source>
</evidence>
<dbReference type="Proteomes" id="UP000266177">
    <property type="component" value="Unassembled WGS sequence"/>
</dbReference>